<proteinExistence type="predicted"/>
<dbReference type="NCBIfam" id="NF040608">
    <property type="entry name" value="division_SteA"/>
    <property type="match status" value="1"/>
</dbReference>
<evidence type="ECO:0000256" key="4">
    <source>
        <dbReference type="ARBA" id="ARBA00022840"/>
    </source>
</evidence>
<accession>A0A7W9PK30</accession>
<dbReference type="GO" id="GO:0005524">
    <property type="term" value="F:ATP binding"/>
    <property type="evidence" value="ECO:0007669"/>
    <property type="project" value="UniProtKB-KW"/>
</dbReference>
<keyword evidence="5" id="KW-0472">Membrane</keyword>
<dbReference type="Proteomes" id="UP000540412">
    <property type="component" value="Unassembled WGS sequence"/>
</dbReference>
<keyword evidence="8" id="KW-1185">Reference proteome</keyword>
<dbReference type="GO" id="GO:0016301">
    <property type="term" value="F:kinase activity"/>
    <property type="evidence" value="ECO:0007669"/>
    <property type="project" value="UniProtKB-KW"/>
</dbReference>
<keyword evidence="4" id="KW-0067">ATP-binding</keyword>
<evidence type="ECO:0000313" key="7">
    <source>
        <dbReference type="EMBL" id="MBB5917617.1"/>
    </source>
</evidence>
<keyword evidence="1" id="KW-0808">Transferase</keyword>
<evidence type="ECO:0000256" key="2">
    <source>
        <dbReference type="ARBA" id="ARBA00022741"/>
    </source>
</evidence>
<evidence type="ECO:0000259" key="6">
    <source>
        <dbReference type="Pfam" id="PF12555"/>
    </source>
</evidence>
<dbReference type="AlphaFoldDB" id="A0A7W9PK30"/>
<comment type="caution">
    <text evidence="7">The sequence shown here is derived from an EMBL/GenBank/DDBJ whole genome shotgun (WGS) entry which is preliminary data.</text>
</comment>
<keyword evidence="5" id="KW-1133">Transmembrane helix</keyword>
<evidence type="ECO:0000313" key="8">
    <source>
        <dbReference type="Proteomes" id="UP000540412"/>
    </source>
</evidence>
<organism evidence="7 8">
    <name type="scientific">Nocardia transvalensis</name>
    <dbReference type="NCBI Taxonomy" id="37333"/>
    <lineage>
        <taxon>Bacteria</taxon>
        <taxon>Bacillati</taxon>
        <taxon>Actinomycetota</taxon>
        <taxon>Actinomycetes</taxon>
        <taxon>Mycobacteriales</taxon>
        <taxon>Nocardiaceae</taxon>
        <taxon>Nocardia</taxon>
    </lineage>
</organism>
<evidence type="ECO:0000256" key="5">
    <source>
        <dbReference type="SAM" id="Phobius"/>
    </source>
</evidence>
<dbReference type="InterPro" id="IPR036759">
    <property type="entry name" value="TPK_catalytic_sf"/>
</dbReference>
<protein>
    <submittedName>
        <fullName evidence="7">Putative membrane-anchored protein</fullName>
    </submittedName>
</protein>
<feature type="transmembrane region" description="Helical" evidence="5">
    <location>
        <begin position="354"/>
        <end position="373"/>
    </location>
</feature>
<dbReference type="SUPFAM" id="SSF63999">
    <property type="entry name" value="Thiamin pyrophosphokinase, catalytic domain"/>
    <property type="match status" value="1"/>
</dbReference>
<dbReference type="InterPro" id="IPR022215">
    <property type="entry name" value="SteA-like_C"/>
</dbReference>
<dbReference type="RefSeq" id="WP_040747973.1">
    <property type="nucleotide sequence ID" value="NZ_JACHIT010000002.1"/>
</dbReference>
<dbReference type="GO" id="GO:0004788">
    <property type="term" value="F:thiamine diphosphokinase activity"/>
    <property type="evidence" value="ECO:0007669"/>
    <property type="project" value="InterPro"/>
</dbReference>
<evidence type="ECO:0000256" key="3">
    <source>
        <dbReference type="ARBA" id="ARBA00022777"/>
    </source>
</evidence>
<dbReference type="InterPro" id="IPR047795">
    <property type="entry name" value="Put_SteA-like"/>
</dbReference>
<feature type="domain" description="SteA-like C-terminal" evidence="6">
    <location>
        <begin position="341"/>
        <end position="390"/>
    </location>
</feature>
<sequence>MKMLALLSRSTETLPGVSGIARVDRNTRRLLKRVGPGDVVVLDEMDLDRLTADRLVEAGVSAVVNASPSISGRYPNLGPEVLVANGILLLDAVSTDIFTKIKDGVKVRVDEGVVYADRMTKKVPEALVEGLELTDAAIAERMISARNGLADHLEAFAGNTIEFIRSESALLIDGLGVPELQLSMSKRHVVVVADGPDHRDDLKSLKPFIKEYAPILVGVGRGADTLTRCGYRPDLIVGDPEEITATTLKSGAEVILPADTDGHAKGLERIQDLGIGATTFPSSGSATDLALLLADHHNASLIVTCGAAASLDDFFDRSRRESNPATFLTRLKTGSKLMDAKAVATLYRHRTSGWAAALVVLAALVALIVALLASQHAGGEVFDWVRDTWQHGEAWARDLMARKR</sequence>
<name>A0A7W9PK30_9NOCA</name>
<dbReference type="Pfam" id="PF12555">
    <property type="entry name" value="SteA-like_C"/>
    <property type="match status" value="1"/>
</dbReference>
<keyword evidence="2" id="KW-0547">Nucleotide-binding</keyword>
<dbReference type="EMBL" id="JACHIT010000002">
    <property type="protein sequence ID" value="MBB5917617.1"/>
    <property type="molecule type" value="Genomic_DNA"/>
</dbReference>
<dbReference type="GO" id="GO:0009229">
    <property type="term" value="P:thiamine diphosphate biosynthetic process"/>
    <property type="evidence" value="ECO:0007669"/>
    <property type="project" value="InterPro"/>
</dbReference>
<keyword evidence="3" id="KW-0418">Kinase</keyword>
<keyword evidence="5" id="KW-0812">Transmembrane</keyword>
<reference evidence="7 8" key="1">
    <citation type="submission" date="2020-08" db="EMBL/GenBank/DDBJ databases">
        <title>Sequencing the genomes of 1000 actinobacteria strains.</title>
        <authorList>
            <person name="Klenk H.-P."/>
        </authorList>
    </citation>
    <scope>NUCLEOTIDE SEQUENCE [LARGE SCALE GENOMIC DNA]</scope>
    <source>
        <strain evidence="7 8">DSM 43582</strain>
    </source>
</reference>
<gene>
    <name evidence="7" type="ORF">BJY24_006529</name>
</gene>
<evidence type="ECO:0000256" key="1">
    <source>
        <dbReference type="ARBA" id="ARBA00022679"/>
    </source>
</evidence>